<dbReference type="OrthoDB" id="245699at2"/>
<dbReference type="SMART" id="SM00710">
    <property type="entry name" value="PbH1"/>
    <property type="match status" value="5"/>
</dbReference>
<sequence length="960" mass="98839" precursor="true">MTLLRLATLVVLFTIWCGAAGAQQLSLPPEEGSFLDGLPPEPNAPLGAQAPAGNSPYQIVPDVVDQSPYFAPAEGDGHEVPPPTAFSVDPTRGFFLRARYTTEGYGQPGGSLDLGTMRLFPIEDDAMLFVDGQIVLNEESHVGYNAGIGYRFLTLPVLPVGPDDAKVMGVSIWSDGTSTQNGRFISQIGTSLEYLGDTFDIRANGYAPLLDQALESDFSPTGEIDFVGNNLSQLTTGIRETALSVGEIELARRVRDRDFWLIGGAYGMAGEGLDSAGYKLGARGYVTPDLLLQLVVTDDELFDTNTVFTATWMIGRTRDNWRPTCTVLDRMREPVMRNNYVAVYEESVAGAQALTDAATGEELRFVHVDSAAAPGGDGTVERPLASLSSVQANSQANDRVLAYADSTFTNQTATLQDGQQLLGESSTSAYTINTTQLGAIPLPRASTGTATPIVNGPAAGSGVVLADTNTVENLVFNSGQTAINGAAGAGNPTLRNLTIRNQTQHAIDLAPLVRDPGTANETVAFTTNIATMTFENNQNDIHIDAADTAAAGATRNKNVTISGVTTTNVVGDSIFVENTTAGSTLSVATLTYNGGTTGDSAVRLSNNAGATTLTSGTLTGGQTSGRGVYIQGGTGAVTAASGFQVTGDVGAAALEVNGGSAAVTYNGTIANHNGTAAWIVTDSTGAVTLAGNVSNLTGDGARITNATNVAVNGDVNGSGVGQAVVASYTTAGDHKLRMNGVDSTGGVLVSKGSTVTGGLDVGIRNSTFDSTVIVDAQNSGAFDLQMQGVTIDATGTDRAMLLNVGTNVTGGDVLISGANLFNATNASALQADITGANVQFQMTGAILMNSSGNTTANINSATDANLQLTLTNNVFNNTGGGVEFQATSSGTSTLFANLNGNDASGGGFDLTENAGSTFRITNLTTLSTRNSNETFTFNPAEINFTDAGAATPTLPTVPAF</sequence>
<proteinExistence type="predicted"/>
<dbReference type="AlphaFoldDB" id="A0A518DHY6"/>
<evidence type="ECO:0000313" key="3">
    <source>
        <dbReference type="EMBL" id="QDU91086.1"/>
    </source>
</evidence>
<evidence type="ECO:0000313" key="4">
    <source>
        <dbReference type="Proteomes" id="UP000317429"/>
    </source>
</evidence>
<dbReference type="Proteomes" id="UP000317429">
    <property type="component" value="Chromosome"/>
</dbReference>
<dbReference type="RefSeq" id="WP_145290854.1">
    <property type="nucleotide sequence ID" value="NZ_CP036291.1"/>
</dbReference>
<keyword evidence="4" id="KW-1185">Reference proteome</keyword>
<dbReference type="KEGG" id="pnd:Pla175_45040"/>
<gene>
    <name evidence="3" type="ORF">Pla175_45040</name>
</gene>
<dbReference type="InterPro" id="IPR006626">
    <property type="entry name" value="PbH1"/>
</dbReference>
<reference evidence="3 4" key="1">
    <citation type="submission" date="2019-02" db="EMBL/GenBank/DDBJ databases">
        <title>Deep-cultivation of Planctomycetes and their phenomic and genomic characterization uncovers novel biology.</title>
        <authorList>
            <person name="Wiegand S."/>
            <person name="Jogler M."/>
            <person name="Boedeker C."/>
            <person name="Pinto D."/>
            <person name="Vollmers J."/>
            <person name="Rivas-Marin E."/>
            <person name="Kohn T."/>
            <person name="Peeters S.H."/>
            <person name="Heuer A."/>
            <person name="Rast P."/>
            <person name="Oberbeckmann S."/>
            <person name="Bunk B."/>
            <person name="Jeske O."/>
            <person name="Meyerdierks A."/>
            <person name="Storesund J.E."/>
            <person name="Kallscheuer N."/>
            <person name="Luecker S."/>
            <person name="Lage O.M."/>
            <person name="Pohl T."/>
            <person name="Merkel B.J."/>
            <person name="Hornburger P."/>
            <person name="Mueller R.-W."/>
            <person name="Bruemmer F."/>
            <person name="Labrenz M."/>
            <person name="Spormann A.M."/>
            <person name="Op den Camp H."/>
            <person name="Overmann J."/>
            <person name="Amann R."/>
            <person name="Jetten M.S.M."/>
            <person name="Mascher T."/>
            <person name="Medema M.H."/>
            <person name="Devos D.P."/>
            <person name="Kaster A.-K."/>
            <person name="Ovreas L."/>
            <person name="Rohde M."/>
            <person name="Galperin M.Y."/>
            <person name="Jogler C."/>
        </authorList>
    </citation>
    <scope>NUCLEOTIDE SEQUENCE [LARGE SCALE GENOMIC DNA]</scope>
    <source>
        <strain evidence="3 4">Pla175</strain>
    </source>
</reference>
<evidence type="ECO:0000256" key="1">
    <source>
        <dbReference type="SAM" id="MobiDB-lite"/>
    </source>
</evidence>
<evidence type="ECO:0000256" key="2">
    <source>
        <dbReference type="SAM" id="SignalP"/>
    </source>
</evidence>
<keyword evidence="2" id="KW-0732">Signal</keyword>
<dbReference type="EMBL" id="CP036291">
    <property type="protein sequence ID" value="QDU91086.1"/>
    <property type="molecule type" value="Genomic_DNA"/>
</dbReference>
<name>A0A518DHY6_9BACT</name>
<feature type="signal peptide" evidence="2">
    <location>
        <begin position="1"/>
        <end position="22"/>
    </location>
</feature>
<dbReference type="Gene3D" id="2.40.160.160">
    <property type="entry name" value="Inverse autotransporter, beta-domain"/>
    <property type="match status" value="1"/>
</dbReference>
<protein>
    <recommendedName>
        <fullName evidence="5">Inverse autotransporter beta-domain domain-containing protein</fullName>
    </recommendedName>
</protein>
<feature type="chain" id="PRO_5021824612" description="Inverse autotransporter beta-domain domain-containing protein" evidence="2">
    <location>
        <begin position="23"/>
        <end position="960"/>
    </location>
</feature>
<organism evidence="3 4">
    <name type="scientific">Pirellulimonas nuda</name>
    <dbReference type="NCBI Taxonomy" id="2528009"/>
    <lineage>
        <taxon>Bacteria</taxon>
        <taxon>Pseudomonadati</taxon>
        <taxon>Planctomycetota</taxon>
        <taxon>Planctomycetia</taxon>
        <taxon>Pirellulales</taxon>
        <taxon>Lacipirellulaceae</taxon>
        <taxon>Pirellulimonas</taxon>
    </lineage>
</organism>
<feature type="region of interest" description="Disordered" evidence="1">
    <location>
        <begin position="31"/>
        <end position="52"/>
    </location>
</feature>
<accession>A0A518DHY6</accession>
<dbReference type="InterPro" id="IPR038177">
    <property type="entry name" value="IAT_beta_sf"/>
</dbReference>
<evidence type="ECO:0008006" key="5">
    <source>
        <dbReference type="Google" id="ProtNLM"/>
    </source>
</evidence>